<dbReference type="SMART" id="SM00220">
    <property type="entry name" value="S_TKc"/>
    <property type="match status" value="1"/>
</dbReference>
<protein>
    <recommendedName>
        <fullName evidence="10">Protein kinase domain-containing protein</fullName>
    </recommendedName>
</protein>
<gene>
    <name evidence="11" type="ORF">KI387_038299</name>
</gene>
<dbReference type="InterPro" id="IPR011009">
    <property type="entry name" value="Kinase-like_dom_sf"/>
</dbReference>
<dbReference type="GO" id="GO:0004674">
    <property type="term" value="F:protein serine/threonine kinase activity"/>
    <property type="evidence" value="ECO:0007669"/>
    <property type="project" value="UniProtKB-KW"/>
</dbReference>
<keyword evidence="2 5" id="KW-0547">Nucleotide-binding</keyword>
<feature type="region of interest" description="Disordered" evidence="7">
    <location>
        <begin position="89"/>
        <end position="109"/>
    </location>
</feature>
<feature type="transmembrane region" description="Helical" evidence="8">
    <location>
        <begin position="137"/>
        <end position="163"/>
    </location>
</feature>
<feature type="signal peptide" evidence="9">
    <location>
        <begin position="1"/>
        <end position="18"/>
    </location>
</feature>
<dbReference type="PROSITE" id="PS50011">
    <property type="entry name" value="PROTEIN_KINASE_DOM"/>
    <property type="match status" value="1"/>
</dbReference>
<dbReference type="FunFam" id="3.30.200.20:FF:000162">
    <property type="entry name" value="Adenine nucleotide alpha hydrolase-like domain kinase"/>
    <property type="match status" value="1"/>
</dbReference>
<name>A0AA38C4F4_TAXCH</name>
<dbReference type="InterPro" id="IPR000719">
    <property type="entry name" value="Prot_kinase_dom"/>
</dbReference>
<dbReference type="Pfam" id="PF00069">
    <property type="entry name" value="Pkinase"/>
    <property type="match status" value="1"/>
</dbReference>
<evidence type="ECO:0000256" key="6">
    <source>
        <dbReference type="RuleBase" id="RU000304"/>
    </source>
</evidence>
<reference evidence="11 12" key="1">
    <citation type="journal article" date="2021" name="Nat. Plants">
        <title>The Taxus genome provides insights into paclitaxel biosynthesis.</title>
        <authorList>
            <person name="Xiong X."/>
            <person name="Gou J."/>
            <person name="Liao Q."/>
            <person name="Li Y."/>
            <person name="Zhou Q."/>
            <person name="Bi G."/>
            <person name="Li C."/>
            <person name="Du R."/>
            <person name="Wang X."/>
            <person name="Sun T."/>
            <person name="Guo L."/>
            <person name="Liang H."/>
            <person name="Lu P."/>
            <person name="Wu Y."/>
            <person name="Zhang Z."/>
            <person name="Ro D.K."/>
            <person name="Shang Y."/>
            <person name="Huang S."/>
            <person name="Yan J."/>
        </authorList>
    </citation>
    <scope>NUCLEOTIDE SEQUENCE [LARGE SCALE GENOMIC DNA]</scope>
    <source>
        <strain evidence="11">Ta-2019</strain>
    </source>
</reference>
<dbReference type="Gene3D" id="3.30.200.20">
    <property type="entry name" value="Phosphorylase Kinase, domain 1"/>
    <property type="match status" value="1"/>
</dbReference>
<evidence type="ECO:0000256" key="3">
    <source>
        <dbReference type="ARBA" id="ARBA00022777"/>
    </source>
</evidence>
<evidence type="ECO:0000256" key="5">
    <source>
        <dbReference type="PROSITE-ProRule" id="PRU10141"/>
    </source>
</evidence>
<dbReference type="InterPro" id="IPR017441">
    <property type="entry name" value="Protein_kinase_ATP_BS"/>
</dbReference>
<feature type="domain" description="Protein kinase" evidence="10">
    <location>
        <begin position="227"/>
        <end position="472"/>
    </location>
</feature>
<dbReference type="EMBL" id="JAHRHJ020000011">
    <property type="protein sequence ID" value="KAH9294711.1"/>
    <property type="molecule type" value="Genomic_DNA"/>
</dbReference>
<dbReference type="PANTHER" id="PTHR47989">
    <property type="entry name" value="OS01G0750732 PROTEIN"/>
    <property type="match status" value="1"/>
</dbReference>
<keyword evidence="12" id="KW-1185">Reference proteome</keyword>
<comment type="similarity">
    <text evidence="6">Belongs to the protein kinase superfamily.</text>
</comment>
<keyword evidence="8" id="KW-1133">Transmembrane helix</keyword>
<comment type="caution">
    <text evidence="11">The sequence shown here is derived from an EMBL/GenBank/DDBJ whole genome shotgun (WGS) entry which is preliminary data.</text>
</comment>
<evidence type="ECO:0000256" key="4">
    <source>
        <dbReference type="ARBA" id="ARBA00022840"/>
    </source>
</evidence>
<organism evidence="11 12">
    <name type="scientific">Taxus chinensis</name>
    <name type="common">Chinese yew</name>
    <name type="synonym">Taxus wallichiana var. chinensis</name>
    <dbReference type="NCBI Taxonomy" id="29808"/>
    <lineage>
        <taxon>Eukaryota</taxon>
        <taxon>Viridiplantae</taxon>
        <taxon>Streptophyta</taxon>
        <taxon>Embryophyta</taxon>
        <taxon>Tracheophyta</taxon>
        <taxon>Spermatophyta</taxon>
        <taxon>Pinopsida</taxon>
        <taxon>Pinidae</taxon>
        <taxon>Conifers II</taxon>
        <taxon>Cupressales</taxon>
        <taxon>Taxaceae</taxon>
        <taxon>Taxus</taxon>
    </lineage>
</organism>
<dbReference type="PROSITE" id="PS00107">
    <property type="entry name" value="PROTEIN_KINASE_ATP"/>
    <property type="match status" value="1"/>
</dbReference>
<evidence type="ECO:0000313" key="11">
    <source>
        <dbReference type="EMBL" id="KAH9294711.1"/>
    </source>
</evidence>
<dbReference type="FunFam" id="1.10.510.10:FF:000223">
    <property type="entry name" value="probable receptor-like protein kinase At1g80640"/>
    <property type="match status" value="1"/>
</dbReference>
<keyword evidence="4 5" id="KW-0067">ATP-binding</keyword>
<evidence type="ECO:0000256" key="7">
    <source>
        <dbReference type="SAM" id="MobiDB-lite"/>
    </source>
</evidence>
<feature type="non-terminal residue" evidence="11">
    <location>
        <position position="1"/>
    </location>
</feature>
<feature type="binding site" evidence="5">
    <location>
        <position position="256"/>
    </location>
    <ligand>
        <name>ATP</name>
        <dbReference type="ChEBI" id="CHEBI:30616"/>
    </ligand>
</feature>
<keyword evidence="8" id="KW-0472">Membrane</keyword>
<keyword evidence="3" id="KW-0418">Kinase</keyword>
<evidence type="ECO:0000256" key="2">
    <source>
        <dbReference type="ARBA" id="ARBA00022741"/>
    </source>
</evidence>
<evidence type="ECO:0000313" key="12">
    <source>
        <dbReference type="Proteomes" id="UP000824469"/>
    </source>
</evidence>
<proteinExistence type="inferred from homology"/>
<keyword evidence="9" id="KW-0732">Signal</keyword>
<evidence type="ECO:0000256" key="9">
    <source>
        <dbReference type="SAM" id="SignalP"/>
    </source>
</evidence>
<dbReference type="InterPro" id="IPR008271">
    <property type="entry name" value="Ser/Thr_kinase_AS"/>
</dbReference>
<keyword evidence="8" id="KW-0812">Transmembrane</keyword>
<dbReference type="OMA" id="KYANGHR"/>
<dbReference type="SUPFAM" id="SSF56112">
    <property type="entry name" value="Protein kinase-like (PK-like)"/>
    <property type="match status" value="1"/>
</dbReference>
<keyword evidence="1" id="KW-0808">Transferase</keyword>
<dbReference type="CDD" id="cd14066">
    <property type="entry name" value="STKc_IRAK"/>
    <property type="match status" value="1"/>
</dbReference>
<accession>A0AA38C4F4</accession>
<dbReference type="PANTHER" id="PTHR47989:SF27">
    <property type="entry name" value="PROTEIN KINASE DOMAIN-CONTAINING PROTEIN"/>
    <property type="match status" value="1"/>
</dbReference>
<sequence>MGQSVLLAILIWGSCVLGEFQFKYANGHRLSGKSQKQYIHSAMYAPAHAPKLYSTYRPPHSSHNEHLNMVPISASSASSYVSIPQAASLKSERTRSSPGPSPPRANTVAPVASSIPTITQQTNSSMSASHEIQHPRVLILVAIVVPLFLIGVILLFAYCTWVYKNNSRPIYPPSQAQAYEKQPENDDSDANKGISLINRLSSFRITKRRGCASAVDYPTLQEATNNFSSYNFLGKGGFGCVYKAKFHDGFCAAVKKLNENRKQGENEFQSEVELMSRVRHPNLVSLLGFCAYGETRLLVYEFMQNGSLEDQIHGPSHGSALTWSLRLKIALDVARGLEHLHEHCDPSIIHCDLKSSNILLDASYNAKLSDFGLAVTAQGGVDRKNIEVLGTLGYVAPEYLLDGKLTEKSDVYAFGVILLELISGRKPVDKSMPEGCQSLVTWARPQLTDRSKLPSIVHHTIKEMPNMKHLYQ</sequence>
<evidence type="ECO:0000256" key="1">
    <source>
        <dbReference type="ARBA" id="ARBA00022679"/>
    </source>
</evidence>
<dbReference type="Proteomes" id="UP000824469">
    <property type="component" value="Unassembled WGS sequence"/>
</dbReference>
<dbReference type="GO" id="GO:0005524">
    <property type="term" value="F:ATP binding"/>
    <property type="evidence" value="ECO:0007669"/>
    <property type="project" value="UniProtKB-UniRule"/>
</dbReference>
<evidence type="ECO:0000256" key="8">
    <source>
        <dbReference type="SAM" id="Phobius"/>
    </source>
</evidence>
<feature type="chain" id="PRO_5041276071" description="Protein kinase domain-containing protein" evidence="9">
    <location>
        <begin position="19"/>
        <end position="472"/>
    </location>
</feature>
<dbReference type="AlphaFoldDB" id="A0AA38C4F4"/>
<dbReference type="PROSITE" id="PS00108">
    <property type="entry name" value="PROTEIN_KINASE_ST"/>
    <property type="match status" value="1"/>
</dbReference>
<dbReference type="Gene3D" id="1.10.510.10">
    <property type="entry name" value="Transferase(Phosphotransferase) domain 1"/>
    <property type="match status" value="1"/>
</dbReference>
<keyword evidence="6" id="KW-0723">Serine/threonine-protein kinase</keyword>
<evidence type="ECO:0000259" key="10">
    <source>
        <dbReference type="PROSITE" id="PS50011"/>
    </source>
</evidence>